<dbReference type="AlphaFoldDB" id="A0A4U9R964"/>
<keyword evidence="3" id="KW-1185">Reference proteome</keyword>
<feature type="transmembrane region" description="Helical" evidence="1">
    <location>
        <begin position="258"/>
        <end position="275"/>
    </location>
</feature>
<feature type="transmembrane region" description="Helical" evidence="1">
    <location>
        <begin position="327"/>
        <end position="350"/>
    </location>
</feature>
<keyword evidence="1" id="KW-1133">Transmembrane helix</keyword>
<dbReference type="EMBL" id="LR590481">
    <property type="protein sequence ID" value="VTQ88134.1"/>
    <property type="molecule type" value="Genomic_DNA"/>
</dbReference>
<dbReference type="RefSeq" id="WP_138209877.1">
    <property type="nucleotide sequence ID" value="NZ_CBCRUQ010000022.1"/>
</dbReference>
<proteinExistence type="predicted"/>
<organism evidence="2 3">
    <name type="scientific">Hathewaya histolytica</name>
    <name type="common">Clostridium histolyticum</name>
    <dbReference type="NCBI Taxonomy" id="1498"/>
    <lineage>
        <taxon>Bacteria</taxon>
        <taxon>Bacillati</taxon>
        <taxon>Bacillota</taxon>
        <taxon>Clostridia</taxon>
        <taxon>Eubacteriales</taxon>
        <taxon>Clostridiaceae</taxon>
        <taxon>Hathewaya</taxon>
    </lineage>
</organism>
<dbReference type="KEGG" id="hhw:NCTC503_01190"/>
<name>A0A4U9R964_HATHI</name>
<keyword evidence="1" id="KW-0472">Membrane</keyword>
<feature type="transmembrane region" description="Helical" evidence="1">
    <location>
        <begin position="117"/>
        <end position="136"/>
    </location>
</feature>
<dbReference type="NCBIfam" id="TIGR02829">
    <property type="entry name" value="spore_III_AE"/>
    <property type="match status" value="1"/>
</dbReference>
<accession>A0A4U9R964</accession>
<protein>
    <submittedName>
        <fullName evidence="2">Stage III sporulation protein AE</fullName>
    </submittedName>
</protein>
<feature type="transmembrane region" description="Helical" evidence="1">
    <location>
        <begin position="148"/>
        <end position="169"/>
    </location>
</feature>
<reference evidence="2 3" key="1">
    <citation type="submission" date="2019-05" db="EMBL/GenBank/DDBJ databases">
        <authorList>
            <consortium name="Pathogen Informatics"/>
        </authorList>
    </citation>
    <scope>NUCLEOTIDE SEQUENCE [LARGE SCALE GENOMIC DNA]</scope>
    <source>
        <strain evidence="2 3">NCTC503</strain>
    </source>
</reference>
<evidence type="ECO:0000313" key="3">
    <source>
        <dbReference type="Proteomes" id="UP000308489"/>
    </source>
</evidence>
<dbReference type="Pfam" id="PF09546">
    <property type="entry name" value="Spore_III_AE"/>
    <property type="match status" value="1"/>
</dbReference>
<sequence>MINTIKKKRYVKIFFLIIFLIILPIKTYGNEAFMGDKDTNNLKRDEVLKKAYEEEMEEVNGVYNHITNMKSDYEILKDIEPKEFVKSILKDGKGDLNRDKIIKNLKRVIFKEVSSTFKLMGMLIIICIVCSMLKNLEDAFSNNSISSVAYFACLSTMIIIIAKSFYIGIDVVKSSIESISGFMYSIIPVLMTLLAGMGGVTQAAFLDPIIIFILNMGITIISNIIIPLIIMSFVLNFVNNISEEYKVSNLSSLIKNSVLWIQGIVMTVFVALLTIRSIMAKTMDEVTIKTAKFTVDTVIPVVGKSLSDAISTVAGYSLLIKNAIGTLGLIILVLIIITPIIKVFIMAMLYKLTGALIQPISDKKVVNCITSAGDSLILIMSSLICVSVMCFIMIAIVTATGSSIISV</sequence>
<feature type="transmembrane region" description="Helical" evidence="1">
    <location>
        <begin position="376"/>
        <end position="399"/>
    </location>
</feature>
<feature type="transmembrane region" description="Helical" evidence="1">
    <location>
        <begin position="181"/>
        <end position="200"/>
    </location>
</feature>
<dbReference type="OrthoDB" id="1706761at2"/>
<evidence type="ECO:0000256" key="1">
    <source>
        <dbReference type="SAM" id="Phobius"/>
    </source>
</evidence>
<dbReference type="InterPro" id="IPR014194">
    <property type="entry name" value="Spore_III_AE"/>
</dbReference>
<feature type="transmembrane region" description="Helical" evidence="1">
    <location>
        <begin position="12"/>
        <end position="29"/>
    </location>
</feature>
<gene>
    <name evidence="2" type="primary">spoIIIAE</name>
    <name evidence="2" type="ORF">NCTC503_01190</name>
</gene>
<feature type="transmembrane region" description="Helical" evidence="1">
    <location>
        <begin position="212"/>
        <end position="238"/>
    </location>
</feature>
<keyword evidence="1" id="KW-0812">Transmembrane</keyword>
<evidence type="ECO:0000313" key="2">
    <source>
        <dbReference type="EMBL" id="VTQ88134.1"/>
    </source>
</evidence>
<dbReference type="Proteomes" id="UP000308489">
    <property type="component" value="Chromosome 1"/>
</dbReference>